<evidence type="ECO:0000313" key="3">
    <source>
        <dbReference type="Proteomes" id="UP001501725"/>
    </source>
</evidence>
<dbReference type="RefSeq" id="WP_345254431.1">
    <property type="nucleotide sequence ID" value="NZ_BAABGY010000006.1"/>
</dbReference>
<dbReference type="InterPro" id="IPR012312">
    <property type="entry name" value="Hemerythrin-like"/>
</dbReference>
<dbReference type="EMBL" id="BAABGY010000006">
    <property type="protein sequence ID" value="GAA4325247.1"/>
    <property type="molecule type" value="Genomic_DNA"/>
</dbReference>
<dbReference type="Gene3D" id="1.20.120.520">
    <property type="entry name" value="nmb1532 protein domain like"/>
    <property type="match status" value="1"/>
</dbReference>
<proteinExistence type="predicted"/>
<gene>
    <name evidence="2" type="ORF">GCM10023184_13100</name>
</gene>
<reference evidence="3" key="1">
    <citation type="journal article" date="2019" name="Int. J. Syst. Evol. Microbiol.">
        <title>The Global Catalogue of Microorganisms (GCM) 10K type strain sequencing project: providing services to taxonomists for standard genome sequencing and annotation.</title>
        <authorList>
            <consortium name="The Broad Institute Genomics Platform"/>
            <consortium name="The Broad Institute Genome Sequencing Center for Infectious Disease"/>
            <person name="Wu L."/>
            <person name="Ma J."/>
        </authorList>
    </citation>
    <scope>NUCLEOTIDE SEQUENCE [LARGE SCALE GENOMIC DNA]</scope>
    <source>
        <strain evidence="3">JCM 17919</strain>
    </source>
</reference>
<comment type="caution">
    <text evidence="2">The sequence shown here is derived from an EMBL/GenBank/DDBJ whole genome shotgun (WGS) entry which is preliminary data.</text>
</comment>
<accession>A0ABP8GJ07</accession>
<protein>
    <recommendedName>
        <fullName evidence="1">Hemerythrin-like domain-containing protein</fullName>
    </recommendedName>
</protein>
<organism evidence="2 3">
    <name type="scientific">Flaviaesturariibacter amylovorans</name>
    <dbReference type="NCBI Taxonomy" id="1084520"/>
    <lineage>
        <taxon>Bacteria</taxon>
        <taxon>Pseudomonadati</taxon>
        <taxon>Bacteroidota</taxon>
        <taxon>Chitinophagia</taxon>
        <taxon>Chitinophagales</taxon>
        <taxon>Chitinophagaceae</taxon>
        <taxon>Flaviaestuariibacter</taxon>
    </lineage>
</organism>
<dbReference type="Proteomes" id="UP001501725">
    <property type="component" value="Unassembled WGS sequence"/>
</dbReference>
<sequence length="226" mass="25332">MPRVNIFTLIHKGLRTLLYETASCLQQTDFTHDAETEAALDHLREALFLFEEHARHEDMHILPAVAAYEPSVADCFGQEHDTDAQLAAELSATADTFFLLPDAAARTEAGTALNVAFAEFVVFNLKHMACEERLLNELLWRYYSDTEILAIQQRIVLSQEPWTADLYWRWMLQGNNHPDTLRWFRAVAALAPAAVLEQLLRKAATVLPPTRAVALHQALAAAPVAA</sequence>
<feature type="domain" description="Hemerythrin-like" evidence="1">
    <location>
        <begin position="5"/>
        <end position="137"/>
    </location>
</feature>
<evidence type="ECO:0000259" key="1">
    <source>
        <dbReference type="Pfam" id="PF01814"/>
    </source>
</evidence>
<dbReference type="Pfam" id="PF01814">
    <property type="entry name" value="Hemerythrin"/>
    <property type="match status" value="1"/>
</dbReference>
<keyword evidence="3" id="KW-1185">Reference proteome</keyword>
<name>A0ABP8GJ07_9BACT</name>
<evidence type="ECO:0000313" key="2">
    <source>
        <dbReference type="EMBL" id="GAA4325247.1"/>
    </source>
</evidence>